<evidence type="ECO:0000256" key="11">
    <source>
        <dbReference type="ARBA" id="ARBA00048305"/>
    </source>
</evidence>
<name>F5RJT8_9FIRM</name>
<comment type="caution">
    <text evidence="14">The sequence shown here is derived from an EMBL/GenBank/DDBJ whole genome shotgun (WGS) entry which is preliminary data.</text>
</comment>
<dbReference type="SUPFAM" id="SSF46977">
    <property type="entry name" value="Succinate dehydrogenase/fumarate reductase flavoprotein C-terminal domain"/>
    <property type="match status" value="1"/>
</dbReference>
<evidence type="ECO:0000256" key="9">
    <source>
        <dbReference type="ARBA" id="ARBA00023002"/>
    </source>
</evidence>
<keyword evidence="15" id="KW-1185">Reference proteome</keyword>
<dbReference type="HOGENOM" id="CLU_014312_8_0_9"/>
<keyword evidence="7" id="KW-0662">Pyridine nucleotide biosynthesis</keyword>
<dbReference type="Gene3D" id="3.50.50.60">
    <property type="entry name" value="FAD/NAD(P)-binding domain"/>
    <property type="match status" value="1"/>
</dbReference>
<evidence type="ECO:0000313" key="14">
    <source>
        <dbReference type="EMBL" id="EGK61428.1"/>
    </source>
</evidence>
<comment type="similarity">
    <text evidence="3">Belongs to the FAD-dependent oxidoreductase 2 family. NadB subfamily.</text>
</comment>
<evidence type="ECO:0000259" key="13">
    <source>
        <dbReference type="Pfam" id="PF02910"/>
    </source>
</evidence>
<feature type="domain" description="FAD-dependent oxidoreductase 2 FAD-binding" evidence="12">
    <location>
        <begin position="33"/>
        <end position="407"/>
    </location>
</feature>
<comment type="catalytic activity">
    <reaction evidence="11">
        <text>L-aspartate + O2 = iminosuccinate + H2O2</text>
        <dbReference type="Rhea" id="RHEA:25876"/>
        <dbReference type="ChEBI" id="CHEBI:15379"/>
        <dbReference type="ChEBI" id="CHEBI:16240"/>
        <dbReference type="ChEBI" id="CHEBI:29991"/>
        <dbReference type="ChEBI" id="CHEBI:77875"/>
        <dbReference type="EC" id="1.4.3.16"/>
    </reaction>
    <physiologicalReaction direction="left-to-right" evidence="11">
        <dbReference type="Rhea" id="RHEA:25877"/>
    </physiologicalReaction>
</comment>
<dbReference type="SUPFAM" id="SSF51905">
    <property type="entry name" value="FAD/NAD(P)-binding domain"/>
    <property type="match status" value="1"/>
</dbReference>
<evidence type="ECO:0000256" key="1">
    <source>
        <dbReference type="ARBA" id="ARBA00001974"/>
    </source>
</evidence>
<organism evidence="14 15">
    <name type="scientific">Centipeda periodontii DSM 2778</name>
    <dbReference type="NCBI Taxonomy" id="888060"/>
    <lineage>
        <taxon>Bacteria</taxon>
        <taxon>Bacillati</taxon>
        <taxon>Bacillota</taxon>
        <taxon>Negativicutes</taxon>
        <taxon>Selenomonadales</taxon>
        <taxon>Selenomonadaceae</taxon>
        <taxon>Centipeda</taxon>
    </lineage>
</organism>
<evidence type="ECO:0000256" key="4">
    <source>
        <dbReference type="ARBA" id="ARBA00012173"/>
    </source>
</evidence>
<evidence type="ECO:0000256" key="10">
    <source>
        <dbReference type="ARBA" id="ARBA00030386"/>
    </source>
</evidence>
<dbReference type="PRINTS" id="PR00368">
    <property type="entry name" value="FADPNR"/>
</dbReference>
<protein>
    <recommendedName>
        <fullName evidence="5">L-aspartate oxidase</fullName>
        <ecNumber evidence="4">1.4.3.16</ecNumber>
    </recommendedName>
    <alternativeName>
        <fullName evidence="10">Quinolinate synthase B</fullName>
    </alternativeName>
</protein>
<comment type="pathway">
    <text evidence="2">Cofactor biosynthesis; NAD(+) biosynthesis; iminoaspartate from L-aspartate (oxidase route): step 1/1.</text>
</comment>
<dbReference type="Proteomes" id="UP000004067">
    <property type="component" value="Unassembled WGS sequence"/>
</dbReference>
<accession>F5RJT8</accession>
<dbReference type="GO" id="GO:0033765">
    <property type="term" value="F:steroid dehydrogenase activity, acting on the CH-CH group of donors"/>
    <property type="evidence" value="ECO:0007669"/>
    <property type="project" value="UniProtKB-ARBA"/>
</dbReference>
<evidence type="ECO:0000256" key="3">
    <source>
        <dbReference type="ARBA" id="ARBA00008562"/>
    </source>
</evidence>
<comment type="cofactor">
    <cofactor evidence="1">
        <name>FAD</name>
        <dbReference type="ChEBI" id="CHEBI:57692"/>
    </cofactor>
</comment>
<evidence type="ECO:0000313" key="15">
    <source>
        <dbReference type="Proteomes" id="UP000004067"/>
    </source>
</evidence>
<evidence type="ECO:0000256" key="7">
    <source>
        <dbReference type="ARBA" id="ARBA00022642"/>
    </source>
</evidence>
<dbReference type="InterPro" id="IPR003953">
    <property type="entry name" value="FAD-dep_OxRdtase_2_FAD-bd"/>
</dbReference>
<dbReference type="Gene3D" id="3.90.700.10">
    <property type="entry name" value="Succinate dehydrogenase/fumarate reductase flavoprotein, catalytic domain"/>
    <property type="match status" value="1"/>
</dbReference>
<keyword evidence="6" id="KW-0285">Flavoprotein</keyword>
<dbReference type="Pfam" id="PF02910">
    <property type="entry name" value="Succ_DH_flav_C"/>
    <property type="match status" value="1"/>
</dbReference>
<dbReference type="InterPro" id="IPR036188">
    <property type="entry name" value="FAD/NAD-bd_sf"/>
</dbReference>
<keyword evidence="8" id="KW-0274">FAD</keyword>
<dbReference type="InterPro" id="IPR005288">
    <property type="entry name" value="NadB"/>
</dbReference>
<dbReference type="Gene3D" id="1.20.58.100">
    <property type="entry name" value="Fumarate reductase/succinate dehydrogenase flavoprotein-like, C-terminal domain"/>
    <property type="match status" value="1"/>
</dbReference>
<sequence>MIVPSQDHLNDSCRRENKKEKDHMIVPSQDHCDVLVIGAGIAGICAAIAAAKEGCAVVLTSSTEIFSGSSFFPGTWGLGLIGPVDAADEDDLAASIARVGAGMTTPALVKTFVHKINPAINALKARGIRLRTAEKSDEKEFIPCFDHKRRNWNGLEAARMRAVFQKELAKYGVRLCPHHEALELVQHSGRVCGAVFAAKNRLLAIRSKAVVLATGGYSGLFQNCLTTADVTGTGHALALRAGARLINMEFMQMMPGFLSPAPKTVFNEKTFRFATFRDADGNDILAHLPNRAALLAQRSTHGPFTSAGADRAVDFAIARAEQSGGAYVSYSDEMKQNPPEFIATYFDWLHEKKGLTPNDPVRIGMYAHAANGGIVIDSDAATDVPGLYACGEVTGGMHGADRIGGLSSANGLVFGEIAGKSAATEAGGTMAADDEILLRARSIPDAHAIRSRLRSLMTENAMIARSEEGLIRAIRFCTDAREEMERNAPATAAADVAAALRLSAQLRTATAVLTAALLRRESRGAHYRTDHPDTLKSEEKRIIVTETDGAITARHESSEERTHE</sequence>
<dbReference type="InterPro" id="IPR015939">
    <property type="entry name" value="Fum_Rdtase/Succ_DH_flav-like_C"/>
</dbReference>
<proteinExistence type="inferred from homology"/>
<gene>
    <name evidence="14" type="ORF">HMPREF9081_0509</name>
</gene>
<evidence type="ECO:0000256" key="2">
    <source>
        <dbReference type="ARBA" id="ARBA00004950"/>
    </source>
</evidence>
<reference evidence="14 15" key="1">
    <citation type="submission" date="2011-04" db="EMBL/GenBank/DDBJ databases">
        <authorList>
            <person name="Muzny D."/>
            <person name="Qin X."/>
            <person name="Deng J."/>
            <person name="Jiang H."/>
            <person name="Liu Y."/>
            <person name="Qu J."/>
            <person name="Song X.-Z."/>
            <person name="Zhang L."/>
            <person name="Thornton R."/>
            <person name="Coyle M."/>
            <person name="Francisco L."/>
            <person name="Jackson L."/>
            <person name="Javaid M."/>
            <person name="Korchina V."/>
            <person name="Kovar C."/>
            <person name="Mata R."/>
            <person name="Mathew T."/>
            <person name="Ngo R."/>
            <person name="Nguyen L."/>
            <person name="Nguyen N."/>
            <person name="Okwuonu G."/>
            <person name="Ongeri F."/>
            <person name="Pham C."/>
            <person name="Simmons D."/>
            <person name="Wilczek-Boney K."/>
            <person name="Hale W."/>
            <person name="Jakkamsetti A."/>
            <person name="Pham P."/>
            <person name="Ruth R."/>
            <person name="San Lucas F."/>
            <person name="Warren J."/>
            <person name="Zhang J."/>
            <person name="Zhao Z."/>
            <person name="Zhou C."/>
            <person name="Zhu D."/>
            <person name="Lee S."/>
            <person name="Bess C."/>
            <person name="Blankenburg K."/>
            <person name="Forbes L."/>
            <person name="Fu Q."/>
            <person name="Gubbala S."/>
            <person name="Hirani K."/>
            <person name="Jayaseelan J.C."/>
            <person name="Lara F."/>
            <person name="Munidasa M."/>
            <person name="Palculict T."/>
            <person name="Patil S."/>
            <person name="Pu L.-L."/>
            <person name="Saada N."/>
            <person name="Tang L."/>
            <person name="Weissenberger G."/>
            <person name="Zhu Y."/>
            <person name="Hemphill L."/>
            <person name="Shang Y."/>
            <person name="Youmans B."/>
            <person name="Ayvaz T."/>
            <person name="Ross M."/>
            <person name="Santibanez J."/>
            <person name="Aqrawi P."/>
            <person name="Gross S."/>
            <person name="Joshi V."/>
            <person name="Fowler G."/>
            <person name="Nazareth L."/>
            <person name="Reid J."/>
            <person name="Worley K."/>
            <person name="Petrosino J."/>
            <person name="Highlander S."/>
            <person name="Gibbs R."/>
        </authorList>
    </citation>
    <scope>NUCLEOTIDE SEQUENCE [LARGE SCALE GENOMIC DNA]</scope>
    <source>
        <strain evidence="14 15">DSM 2778</strain>
    </source>
</reference>
<evidence type="ECO:0000259" key="12">
    <source>
        <dbReference type="Pfam" id="PF00890"/>
    </source>
</evidence>
<dbReference type="InterPro" id="IPR037099">
    <property type="entry name" value="Fum_R/Succ_DH_flav-like_C_sf"/>
</dbReference>
<dbReference type="GO" id="GO:0008734">
    <property type="term" value="F:L-aspartate oxidase activity"/>
    <property type="evidence" value="ECO:0007669"/>
    <property type="project" value="UniProtKB-EC"/>
</dbReference>
<dbReference type="InterPro" id="IPR027477">
    <property type="entry name" value="Succ_DH/fumarate_Rdtase_cat_sf"/>
</dbReference>
<dbReference type="GO" id="GO:0009435">
    <property type="term" value="P:NAD+ biosynthetic process"/>
    <property type="evidence" value="ECO:0007669"/>
    <property type="project" value="InterPro"/>
</dbReference>
<dbReference type="STRING" id="888060.HMPREF9081_0509"/>
<dbReference type="PANTHER" id="PTHR42716">
    <property type="entry name" value="L-ASPARTATE OXIDASE"/>
    <property type="match status" value="1"/>
</dbReference>
<keyword evidence="9 14" id="KW-0560">Oxidoreductase</keyword>
<evidence type="ECO:0000256" key="8">
    <source>
        <dbReference type="ARBA" id="ARBA00022827"/>
    </source>
</evidence>
<dbReference type="PRINTS" id="PR00411">
    <property type="entry name" value="PNDRDTASEI"/>
</dbReference>
<dbReference type="AlphaFoldDB" id="F5RJT8"/>
<dbReference type="PANTHER" id="PTHR42716:SF2">
    <property type="entry name" value="L-ASPARTATE OXIDASE, CHLOROPLASTIC"/>
    <property type="match status" value="1"/>
</dbReference>
<dbReference type="eggNOG" id="COG1053">
    <property type="taxonomic scope" value="Bacteria"/>
</dbReference>
<dbReference type="Pfam" id="PF00890">
    <property type="entry name" value="FAD_binding_2"/>
    <property type="match status" value="1"/>
</dbReference>
<feature type="domain" description="Fumarate reductase/succinate dehydrogenase flavoprotein-like C-terminal" evidence="13">
    <location>
        <begin position="450"/>
        <end position="533"/>
    </location>
</feature>
<evidence type="ECO:0000256" key="6">
    <source>
        <dbReference type="ARBA" id="ARBA00022630"/>
    </source>
</evidence>
<dbReference type="EMBL" id="AFHQ01000017">
    <property type="protein sequence ID" value="EGK61428.1"/>
    <property type="molecule type" value="Genomic_DNA"/>
</dbReference>
<evidence type="ECO:0000256" key="5">
    <source>
        <dbReference type="ARBA" id="ARBA00021901"/>
    </source>
</evidence>
<dbReference type="EC" id="1.4.3.16" evidence="4"/>